<gene>
    <name evidence="4" type="ORF">D915_002997</name>
</gene>
<accession>A0A4E0RVC3</accession>
<feature type="transmembrane region" description="Helical" evidence="2">
    <location>
        <begin position="411"/>
        <end position="434"/>
    </location>
</feature>
<keyword evidence="3" id="KW-0732">Signal</keyword>
<keyword evidence="5" id="KW-1185">Reference proteome</keyword>
<evidence type="ECO:0000256" key="2">
    <source>
        <dbReference type="SAM" id="Phobius"/>
    </source>
</evidence>
<feature type="signal peptide" evidence="3">
    <location>
        <begin position="1"/>
        <end position="26"/>
    </location>
</feature>
<protein>
    <submittedName>
        <fullName evidence="4">Uncharacterized protein</fullName>
    </submittedName>
</protein>
<evidence type="ECO:0000256" key="3">
    <source>
        <dbReference type="SAM" id="SignalP"/>
    </source>
</evidence>
<feature type="region of interest" description="Disordered" evidence="1">
    <location>
        <begin position="789"/>
        <end position="810"/>
    </location>
</feature>
<comment type="caution">
    <text evidence="4">The sequence shown here is derived from an EMBL/GenBank/DDBJ whole genome shotgun (WGS) entry which is preliminary data.</text>
</comment>
<evidence type="ECO:0000256" key="1">
    <source>
        <dbReference type="SAM" id="MobiDB-lite"/>
    </source>
</evidence>
<feature type="transmembrane region" description="Helical" evidence="2">
    <location>
        <begin position="282"/>
        <end position="302"/>
    </location>
</feature>
<feature type="chain" id="PRO_5020033599" evidence="3">
    <location>
        <begin position="27"/>
        <end position="835"/>
    </location>
</feature>
<feature type="compositionally biased region" description="Low complexity" evidence="1">
    <location>
        <begin position="789"/>
        <end position="806"/>
    </location>
</feature>
<name>A0A4E0RVC3_FASHE</name>
<reference evidence="4" key="1">
    <citation type="submission" date="2019-03" db="EMBL/GenBank/DDBJ databases">
        <title>Improved annotation for the trematode Fasciola hepatica.</title>
        <authorList>
            <person name="Choi Y.-J."/>
            <person name="Martin J."/>
            <person name="Mitreva M."/>
        </authorList>
    </citation>
    <scope>NUCLEOTIDE SEQUENCE [LARGE SCALE GENOMIC DNA]</scope>
</reference>
<proteinExistence type="predicted"/>
<sequence>MTLCKIELKFPVMCIIISCLFPASHSLFESQTDRPIHWREKLTKIKQIGRRSVSLDLARLKTALGDYESTHLSQSHRWFGADLQHNMTVHYDILLNDSRLIDGTGWTKLGANWTQSNQTLHQAQSDSGIVDKKQDGNRQYSDRTVHATQNGFDAHQRSVSKKNAVDSSYSRVDIWTVFQLLLGSFTLVVHLGWLSWNMMDFMSCDLSSTCTKLCPARKDDKGTPENAAFHVNNRVYLRLQAHLSVIGILYAISVLGGKIVTYSGLSSAAMGLERERSLRQSAYWTCDIARSLSLLMLTVYWLNVLLSCVLSTRYVHRLFCERATYELGWTKNHTETFLCYFHFGASWIYAILLHLCGVLFTHFPTHLSDKLPTDGLVESRLRVLSIDCQVRPPQVMQGLFRHACHFSFSEYILALVLSCMGDLVPVLGVIPFAFYLTTLSRYSNAIPFGSTLVVSSPQRPSRKGTHFDTSHLSSHELLSPSRNNQCKLMYETKRGSRQDVFHMFTGFGTWTTVLGLIMLLVHSARISLHVHQLKFYAVECEHYPASGQLNVIDLNMGLTKAEITTSRSRLENWRWLWLFRLDELIEVGLVCLVPFGFFRLTQSLKCWLSFISNLEKTQRETQSVTSATSNSLPLRSIVTANNDIFSYPTTMLSAYSVLPSEDTQHSQEYHPPPGATMVSAMEPCELLSLSQFTRTEFEQVSGKSTTHFEQSPTRPDLCAHLCGSFVPESEATTATLICTNSKPSQVPISVQVVSLHTFCCQAGSGSKELGTSDKRVTIPVPYYTDSVTVPSNPISSNNNNNSPTKSSVEEWVTADTSVGVLLLPSEPEGLPRCSQ</sequence>
<dbReference type="EMBL" id="JXXN02000800">
    <property type="protein sequence ID" value="THD26268.1"/>
    <property type="molecule type" value="Genomic_DNA"/>
</dbReference>
<evidence type="ECO:0000313" key="4">
    <source>
        <dbReference type="EMBL" id="THD26268.1"/>
    </source>
</evidence>
<dbReference type="Proteomes" id="UP000230066">
    <property type="component" value="Unassembled WGS sequence"/>
</dbReference>
<keyword evidence="2" id="KW-0472">Membrane</keyword>
<evidence type="ECO:0000313" key="5">
    <source>
        <dbReference type="Proteomes" id="UP000230066"/>
    </source>
</evidence>
<feature type="transmembrane region" description="Helical" evidence="2">
    <location>
        <begin position="172"/>
        <end position="193"/>
    </location>
</feature>
<keyword evidence="2" id="KW-1133">Transmembrane helix</keyword>
<keyword evidence="2" id="KW-0812">Transmembrane</keyword>
<feature type="transmembrane region" description="Helical" evidence="2">
    <location>
        <begin position="500"/>
        <end position="521"/>
    </location>
</feature>
<organism evidence="4 5">
    <name type="scientific">Fasciola hepatica</name>
    <name type="common">Liver fluke</name>
    <dbReference type="NCBI Taxonomy" id="6192"/>
    <lineage>
        <taxon>Eukaryota</taxon>
        <taxon>Metazoa</taxon>
        <taxon>Spiralia</taxon>
        <taxon>Lophotrochozoa</taxon>
        <taxon>Platyhelminthes</taxon>
        <taxon>Trematoda</taxon>
        <taxon>Digenea</taxon>
        <taxon>Plagiorchiida</taxon>
        <taxon>Echinostomata</taxon>
        <taxon>Echinostomatoidea</taxon>
        <taxon>Fasciolidae</taxon>
        <taxon>Fasciola</taxon>
    </lineage>
</organism>
<feature type="transmembrane region" description="Helical" evidence="2">
    <location>
        <begin position="241"/>
        <end position="261"/>
    </location>
</feature>
<dbReference type="AlphaFoldDB" id="A0A4E0RVC3"/>
<feature type="transmembrane region" description="Helical" evidence="2">
    <location>
        <begin position="340"/>
        <end position="360"/>
    </location>
</feature>